<keyword evidence="3" id="KW-1185">Reference proteome</keyword>
<evidence type="ECO:0000313" key="2">
    <source>
        <dbReference type="EMBL" id="UYG15785.1"/>
    </source>
</evidence>
<dbReference type="Proteomes" id="UP001164305">
    <property type="component" value="Chromosome"/>
</dbReference>
<evidence type="ECO:0000256" key="1">
    <source>
        <dbReference type="SAM" id="Phobius"/>
    </source>
</evidence>
<keyword evidence="1" id="KW-0812">Transmembrane</keyword>
<keyword evidence="1" id="KW-0472">Membrane</keyword>
<name>A0ABY6FXZ8_9MICO</name>
<feature type="transmembrane region" description="Helical" evidence="1">
    <location>
        <begin position="6"/>
        <end position="26"/>
    </location>
</feature>
<evidence type="ECO:0000313" key="3">
    <source>
        <dbReference type="Proteomes" id="UP001164305"/>
    </source>
</evidence>
<gene>
    <name evidence="2" type="ORF">BRM3_09015</name>
</gene>
<dbReference type="EMBL" id="CP107020">
    <property type="protein sequence ID" value="UYG15785.1"/>
    <property type="molecule type" value="Genomic_DNA"/>
</dbReference>
<proteinExistence type="predicted"/>
<protein>
    <submittedName>
        <fullName evidence="2">Uncharacterized protein</fullName>
    </submittedName>
</protein>
<reference evidence="2" key="1">
    <citation type="submission" date="2022-10" db="EMBL/GenBank/DDBJ databases">
        <title>Whole-Genome Sequencing of Brachybacterium huguangmaarense BRM-3, Isolated from Betula schmidtii.</title>
        <authorList>
            <person name="Haam D."/>
        </authorList>
    </citation>
    <scope>NUCLEOTIDE SEQUENCE</scope>
    <source>
        <strain evidence="2">BRM-3</strain>
    </source>
</reference>
<accession>A0ABY6FXZ8</accession>
<organism evidence="2 3">
    <name type="scientific">Brachybacterium huguangmaarense</name>
    <dbReference type="NCBI Taxonomy" id="1652028"/>
    <lineage>
        <taxon>Bacteria</taxon>
        <taxon>Bacillati</taxon>
        <taxon>Actinomycetota</taxon>
        <taxon>Actinomycetes</taxon>
        <taxon>Micrococcales</taxon>
        <taxon>Dermabacteraceae</taxon>
        <taxon>Brachybacterium</taxon>
    </lineage>
</organism>
<keyword evidence="1" id="KW-1133">Transmembrane helix</keyword>
<sequence>MESTLSLWIAVGSFALAFAALLAVLWQIARENATRPTDGMIVARYEIASTETHTDMGVAISLLGPAIAYEAQLVVWGGATLGDVPAAVRRFTADSEPLTAIVRVPHGVTVRVGLAYLDNGLLSRRGVVRCSRRDVMGGPDSYQVWHWSWWQGLPRKGAVATRGRWKGIDGSYVPSRMALPTTERPATTVVALPPEYEAGE</sequence>
<dbReference type="RefSeq" id="WP_263592999.1">
    <property type="nucleotide sequence ID" value="NZ_CP107020.1"/>
</dbReference>